<protein>
    <recommendedName>
        <fullName evidence="4">protein disulfide-isomerase</fullName>
        <ecNumber evidence="4">5.3.4.1</ecNumber>
    </recommendedName>
</protein>
<comment type="caution">
    <text evidence="13">The sequence shown here is derived from an EMBL/GenBank/DDBJ whole genome shotgun (WGS) entry which is preliminary data.</text>
</comment>
<name>A0A3S5CE45_9PLAT</name>
<keyword evidence="6" id="KW-0677">Repeat</keyword>
<dbReference type="SUPFAM" id="SSF52833">
    <property type="entry name" value="Thioredoxin-like"/>
    <property type="match status" value="3"/>
</dbReference>
<dbReference type="GO" id="GO:0034976">
    <property type="term" value="P:response to endoplasmic reticulum stress"/>
    <property type="evidence" value="ECO:0007669"/>
    <property type="project" value="TreeGrafter"/>
</dbReference>
<dbReference type="InterPro" id="IPR036249">
    <property type="entry name" value="Thioredoxin-like_sf"/>
</dbReference>
<dbReference type="CDD" id="cd02982">
    <property type="entry name" value="PDI_b'_family"/>
    <property type="match status" value="1"/>
</dbReference>
<keyword evidence="5 11" id="KW-0732">Signal</keyword>
<dbReference type="GO" id="GO:0005788">
    <property type="term" value="C:endoplasmic reticulum lumen"/>
    <property type="evidence" value="ECO:0007669"/>
    <property type="project" value="UniProtKB-SubCell"/>
</dbReference>
<evidence type="ECO:0000256" key="9">
    <source>
        <dbReference type="ARBA" id="ARBA00023235"/>
    </source>
</evidence>
<dbReference type="AlphaFoldDB" id="A0A3S5CE45"/>
<dbReference type="InterPro" id="IPR013766">
    <property type="entry name" value="Thioredoxin_domain"/>
</dbReference>
<dbReference type="Pfam" id="PF00085">
    <property type="entry name" value="Thioredoxin"/>
    <property type="match status" value="1"/>
</dbReference>
<dbReference type="EC" id="5.3.4.1" evidence="4"/>
<evidence type="ECO:0000256" key="4">
    <source>
        <dbReference type="ARBA" id="ARBA00012723"/>
    </source>
</evidence>
<keyword evidence="10" id="KW-0676">Redox-active center</keyword>
<sequence length="294" mass="32848">MFLLLLSSLLLISSSLSFKEEEDAPWCGHCKALAPEYSKAALTLKESGSPIKLAKVDATVETELGKRYEIQGFPTLKFFRNHLSIDYNGGRDAAGIVQWLVKKTGPPLTVLETSDAASSFVDQSNVVLVAFFKDINSDSVKRIEEIARHFDDHLFGIAHTNEIRDKLSANEDSLVLFKKFDERRVEYNGDFSMDSLKYFISSNELPLVVEFNPEISAKVFGSDVKTHLVVFLSATAGDSANRLATLADVARLFKGQIHVVYVNTDVADHLRILEFFGLTKEHVPAYRLINLKDD</sequence>
<evidence type="ECO:0000256" key="2">
    <source>
        <dbReference type="ARBA" id="ARBA00004319"/>
    </source>
</evidence>
<feature type="non-terminal residue" evidence="13">
    <location>
        <position position="294"/>
    </location>
</feature>
<organism evidence="13 14">
    <name type="scientific">Protopolystoma xenopodis</name>
    <dbReference type="NCBI Taxonomy" id="117903"/>
    <lineage>
        <taxon>Eukaryota</taxon>
        <taxon>Metazoa</taxon>
        <taxon>Spiralia</taxon>
        <taxon>Lophotrochozoa</taxon>
        <taxon>Platyhelminthes</taxon>
        <taxon>Monogenea</taxon>
        <taxon>Polyopisthocotylea</taxon>
        <taxon>Polystomatidea</taxon>
        <taxon>Polystomatidae</taxon>
        <taxon>Protopolystoma</taxon>
    </lineage>
</organism>
<evidence type="ECO:0000256" key="10">
    <source>
        <dbReference type="ARBA" id="ARBA00023284"/>
    </source>
</evidence>
<evidence type="ECO:0000259" key="12">
    <source>
        <dbReference type="PROSITE" id="PS51352"/>
    </source>
</evidence>
<comment type="similarity">
    <text evidence="3">Belongs to the protein disulfide isomerase family.</text>
</comment>
<comment type="subcellular location">
    <subcellularLocation>
        <location evidence="2">Endoplasmic reticulum lumen</location>
    </subcellularLocation>
</comment>
<dbReference type="FunFam" id="3.40.30.10:FF:000042">
    <property type="entry name" value="protein disulfide-isomerase A2"/>
    <property type="match status" value="1"/>
</dbReference>
<dbReference type="CDD" id="cd02981">
    <property type="entry name" value="PDI_b_family"/>
    <property type="match status" value="1"/>
</dbReference>
<evidence type="ECO:0000256" key="8">
    <source>
        <dbReference type="ARBA" id="ARBA00023157"/>
    </source>
</evidence>
<evidence type="ECO:0000256" key="1">
    <source>
        <dbReference type="ARBA" id="ARBA00001182"/>
    </source>
</evidence>
<evidence type="ECO:0000313" key="14">
    <source>
        <dbReference type="Proteomes" id="UP000784294"/>
    </source>
</evidence>
<keyword evidence="7" id="KW-0256">Endoplasmic reticulum</keyword>
<comment type="catalytic activity">
    <reaction evidence="1">
        <text>Catalyzes the rearrangement of -S-S- bonds in proteins.</text>
        <dbReference type="EC" id="5.3.4.1"/>
    </reaction>
</comment>
<dbReference type="PANTHER" id="PTHR18929">
    <property type="entry name" value="PROTEIN DISULFIDE ISOMERASE"/>
    <property type="match status" value="1"/>
</dbReference>
<dbReference type="OrthoDB" id="72053at2759"/>
<dbReference type="GO" id="GO:0003756">
    <property type="term" value="F:protein disulfide isomerase activity"/>
    <property type="evidence" value="ECO:0007669"/>
    <property type="project" value="UniProtKB-EC"/>
</dbReference>
<feature type="signal peptide" evidence="11">
    <location>
        <begin position="1"/>
        <end position="17"/>
    </location>
</feature>
<feature type="domain" description="Thioredoxin" evidence="12">
    <location>
        <begin position="1"/>
        <end position="105"/>
    </location>
</feature>
<reference evidence="13" key="1">
    <citation type="submission" date="2018-11" db="EMBL/GenBank/DDBJ databases">
        <authorList>
            <consortium name="Pathogen Informatics"/>
        </authorList>
    </citation>
    <scope>NUCLEOTIDE SEQUENCE</scope>
</reference>
<keyword evidence="8" id="KW-1015">Disulfide bond</keyword>
<dbReference type="PANTHER" id="PTHR18929:SF240">
    <property type="entry name" value="PROTEIN DISULFIDE-ISOMERASE"/>
    <property type="match status" value="1"/>
</dbReference>
<evidence type="ECO:0000256" key="7">
    <source>
        <dbReference type="ARBA" id="ARBA00022824"/>
    </source>
</evidence>
<evidence type="ECO:0000313" key="13">
    <source>
        <dbReference type="EMBL" id="VEL13743.1"/>
    </source>
</evidence>
<feature type="chain" id="PRO_5018754452" description="protein disulfide-isomerase" evidence="11">
    <location>
        <begin position="18"/>
        <end position="294"/>
    </location>
</feature>
<dbReference type="CDD" id="cd02961">
    <property type="entry name" value="PDI_a_family"/>
    <property type="match status" value="1"/>
</dbReference>
<dbReference type="Proteomes" id="UP000784294">
    <property type="component" value="Unassembled WGS sequence"/>
</dbReference>
<dbReference type="GO" id="GO:0006457">
    <property type="term" value="P:protein folding"/>
    <property type="evidence" value="ECO:0007669"/>
    <property type="project" value="TreeGrafter"/>
</dbReference>
<dbReference type="Gene3D" id="3.40.30.10">
    <property type="entry name" value="Glutaredoxin"/>
    <property type="match status" value="3"/>
</dbReference>
<evidence type="ECO:0000256" key="11">
    <source>
        <dbReference type="SAM" id="SignalP"/>
    </source>
</evidence>
<gene>
    <name evidence="13" type="ORF">PXEA_LOCUS7183</name>
</gene>
<proteinExistence type="inferred from homology"/>
<evidence type="ECO:0000256" key="5">
    <source>
        <dbReference type="ARBA" id="ARBA00022729"/>
    </source>
</evidence>
<evidence type="ECO:0000256" key="3">
    <source>
        <dbReference type="ARBA" id="ARBA00006347"/>
    </source>
</evidence>
<accession>A0A3S5CE45</accession>
<evidence type="ECO:0000256" key="6">
    <source>
        <dbReference type="ARBA" id="ARBA00022737"/>
    </source>
</evidence>
<dbReference type="PROSITE" id="PS51352">
    <property type="entry name" value="THIOREDOXIN_2"/>
    <property type="match status" value="1"/>
</dbReference>
<dbReference type="FunFam" id="3.40.30.10:FF:000107">
    <property type="entry name" value="Protein disulfide-isomerase 5-2"/>
    <property type="match status" value="1"/>
</dbReference>
<keyword evidence="9" id="KW-0413">Isomerase</keyword>
<dbReference type="Pfam" id="PF13848">
    <property type="entry name" value="Thioredoxin_6"/>
    <property type="match status" value="1"/>
</dbReference>
<dbReference type="EMBL" id="CAAALY010018777">
    <property type="protein sequence ID" value="VEL13743.1"/>
    <property type="molecule type" value="Genomic_DNA"/>
</dbReference>
<keyword evidence="14" id="KW-1185">Reference proteome</keyword>